<reference evidence="9 10" key="1">
    <citation type="submission" date="2019-06" db="EMBL/GenBank/DDBJ databases">
        <title>Sequencing the genomes of 1000 actinobacteria strains.</title>
        <authorList>
            <person name="Klenk H.-P."/>
        </authorList>
    </citation>
    <scope>NUCLEOTIDE SEQUENCE [LARGE SCALE GENOMIC DNA]</scope>
    <source>
        <strain evidence="9 10">DSM 4813</strain>
    </source>
</reference>
<dbReference type="InterPro" id="IPR029060">
    <property type="entry name" value="PIN-like_dom_sf"/>
</dbReference>
<proteinExistence type="inferred from homology"/>
<dbReference type="SUPFAM" id="SSF88723">
    <property type="entry name" value="PIN domain-like"/>
    <property type="match status" value="1"/>
</dbReference>
<keyword evidence="2" id="KW-1277">Toxin-antitoxin system</keyword>
<accession>A0A542ZE83</accession>
<gene>
    <name evidence="9" type="ORF">FB461_2056</name>
</gene>
<comment type="cofactor">
    <cofactor evidence="1">
        <name>Mg(2+)</name>
        <dbReference type="ChEBI" id="CHEBI:18420"/>
    </cofactor>
</comment>
<sequence length="136" mass="15065">MNFPLETNVLSETRKPSPYVGGTRWLAAQRDEALYTSVLVVGELRRGQLLLAGRDGAAAHSLGRWIDEIQSRLRDRTVTIDHDVVHRWAELSVPDRLPALDGLIAATALVRGWTLVTRNTPDVARTGLRTLNPFSA</sequence>
<dbReference type="EMBL" id="VFOS01000003">
    <property type="protein sequence ID" value="TQL58638.1"/>
    <property type="molecule type" value="Genomic_DNA"/>
</dbReference>
<feature type="domain" description="PIN" evidence="8">
    <location>
        <begin position="6"/>
        <end position="120"/>
    </location>
</feature>
<evidence type="ECO:0000313" key="10">
    <source>
        <dbReference type="Proteomes" id="UP000315389"/>
    </source>
</evidence>
<dbReference type="PANTHER" id="PTHR33653:SF1">
    <property type="entry name" value="RIBONUCLEASE VAPC2"/>
    <property type="match status" value="1"/>
</dbReference>
<dbReference type="Pfam" id="PF01850">
    <property type="entry name" value="PIN"/>
    <property type="match status" value="1"/>
</dbReference>
<dbReference type="GO" id="GO:0004518">
    <property type="term" value="F:nuclease activity"/>
    <property type="evidence" value="ECO:0007669"/>
    <property type="project" value="UniProtKB-KW"/>
</dbReference>
<keyword evidence="6" id="KW-0460">Magnesium</keyword>
<evidence type="ECO:0000256" key="3">
    <source>
        <dbReference type="ARBA" id="ARBA00022722"/>
    </source>
</evidence>
<evidence type="ECO:0000313" key="9">
    <source>
        <dbReference type="EMBL" id="TQL58638.1"/>
    </source>
</evidence>
<evidence type="ECO:0000259" key="8">
    <source>
        <dbReference type="Pfam" id="PF01850"/>
    </source>
</evidence>
<evidence type="ECO:0000256" key="5">
    <source>
        <dbReference type="ARBA" id="ARBA00022801"/>
    </source>
</evidence>
<dbReference type="GO" id="GO:0016787">
    <property type="term" value="F:hydrolase activity"/>
    <property type="evidence" value="ECO:0007669"/>
    <property type="project" value="UniProtKB-KW"/>
</dbReference>
<comment type="similarity">
    <text evidence="7">Belongs to the PINc/VapC protein family.</text>
</comment>
<evidence type="ECO:0000256" key="7">
    <source>
        <dbReference type="ARBA" id="ARBA00038093"/>
    </source>
</evidence>
<evidence type="ECO:0000256" key="1">
    <source>
        <dbReference type="ARBA" id="ARBA00001946"/>
    </source>
</evidence>
<dbReference type="CDD" id="cd18746">
    <property type="entry name" value="PIN_VapC4-5_FitB-like"/>
    <property type="match status" value="1"/>
</dbReference>
<evidence type="ECO:0000256" key="2">
    <source>
        <dbReference type="ARBA" id="ARBA00022649"/>
    </source>
</evidence>
<dbReference type="OrthoDB" id="9804823at2"/>
<dbReference type="InterPro" id="IPR050556">
    <property type="entry name" value="Type_II_TA_system_RNase"/>
</dbReference>
<evidence type="ECO:0000256" key="6">
    <source>
        <dbReference type="ARBA" id="ARBA00022842"/>
    </source>
</evidence>
<keyword evidence="5" id="KW-0378">Hydrolase</keyword>
<evidence type="ECO:0000256" key="4">
    <source>
        <dbReference type="ARBA" id="ARBA00022723"/>
    </source>
</evidence>
<dbReference type="Gene3D" id="3.40.50.1010">
    <property type="entry name" value="5'-nuclease"/>
    <property type="match status" value="1"/>
</dbReference>
<dbReference type="InterPro" id="IPR002716">
    <property type="entry name" value="PIN_dom"/>
</dbReference>
<protein>
    <recommendedName>
        <fullName evidence="8">PIN domain-containing protein</fullName>
    </recommendedName>
</protein>
<dbReference type="GO" id="GO:0046872">
    <property type="term" value="F:metal ion binding"/>
    <property type="evidence" value="ECO:0007669"/>
    <property type="project" value="UniProtKB-KW"/>
</dbReference>
<dbReference type="AlphaFoldDB" id="A0A542ZE83"/>
<keyword evidence="4" id="KW-0479">Metal-binding</keyword>
<organism evidence="9 10">
    <name type="scientific">Rarobacter faecitabidus</name>
    <dbReference type="NCBI Taxonomy" id="13243"/>
    <lineage>
        <taxon>Bacteria</taxon>
        <taxon>Bacillati</taxon>
        <taxon>Actinomycetota</taxon>
        <taxon>Actinomycetes</taxon>
        <taxon>Micrococcales</taxon>
        <taxon>Rarobacteraceae</taxon>
        <taxon>Rarobacter</taxon>
    </lineage>
</organism>
<dbReference type="RefSeq" id="WP_142121709.1">
    <property type="nucleotide sequence ID" value="NZ_BAAASV010000002.1"/>
</dbReference>
<keyword evidence="3" id="KW-0540">Nuclease</keyword>
<name>A0A542ZE83_RARFA</name>
<dbReference type="Proteomes" id="UP000315389">
    <property type="component" value="Unassembled WGS sequence"/>
</dbReference>
<keyword evidence="10" id="KW-1185">Reference proteome</keyword>
<comment type="caution">
    <text evidence="9">The sequence shown here is derived from an EMBL/GenBank/DDBJ whole genome shotgun (WGS) entry which is preliminary data.</text>
</comment>
<dbReference type="PANTHER" id="PTHR33653">
    <property type="entry name" value="RIBONUCLEASE VAPC2"/>
    <property type="match status" value="1"/>
</dbReference>